<proteinExistence type="predicted"/>
<dbReference type="EMBL" id="JACSRA010000012">
    <property type="protein sequence ID" value="MBD7911569.1"/>
    <property type="molecule type" value="Genomic_DNA"/>
</dbReference>
<evidence type="ECO:0000256" key="1">
    <source>
        <dbReference type="SAM" id="Phobius"/>
    </source>
</evidence>
<comment type="caution">
    <text evidence="2">The sequence shown here is derived from an EMBL/GenBank/DDBJ whole genome shotgun (WGS) entry which is preliminary data.</text>
</comment>
<keyword evidence="1" id="KW-1133">Transmembrane helix</keyword>
<reference evidence="2 3" key="1">
    <citation type="submission" date="2020-08" db="EMBL/GenBank/DDBJ databases">
        <title>A Genomic Blueprint of the Chicken Gut Microbiome.</title>
        <authorList>
            <person name="Gilroy R."/>
            <person name="Ravi A."/>
            <person name="Getino M."/>
            <person name="Pursley I."/>
            <person name="Horton D.L."/>
            <person name="Alikhan N.-F."/>
            <person name="Baker D."/>
            <person name="Gharbi K."/>
            <person name="Hall N."/>
            <person name="Watson M."/>
            <person name="Adriaenssens E.M."/>
            <person name="Foster-Nyarko E."/>
            <person name="Jarju S."/>
            <person name="Secka A."/>
            <person name="Antonio M."/>
            <person name="Oren A."/>
            <person name="Chaudhuri R."/>
            <person name="La Ragione R.M."/>
            <person name="Hildebrand F."/>
            <person name="Pallen M.J."/>
        </authorList>
    </citation>
    <scope>NUCLEOTIDE SEQUENCE [LARGE SCALE GENOMIC DNA]</scope>
    <source>
        <strain evidence="2 3">Sa3CVN1</strain>
    </source>
</reference>
<evidence type="ECO:0000313" key="3">
    <source>
        <dbReference type="Proteomes" id="UP000627781"/>
    </source>
</evidence>
<name>A0ABR8PTS4_9CLOT</name>
<evidence type="ECO:0000313" key="2">
    <source>
        <dbReference type="EMBL" id="MBD7911569.1"/>
    </source>
</evidence>
<dbReference type="RefSeq" id="WP_185966715.1">
    <property type="nucleotide sequence ID" value="NZ_JACSRA010000012.1"/>
</dbReference>
<organism evidence="2 3">
    <name type="scientific">Clostridium cibarium</name>
    <dbReference type="NCBI Taxonomy" id="2762247"/>
    <lineage>
        <taxon>Bacteria</taxon>
        <taxon>Bacillati</taxon>
        <taxon>Bacillota</taxon>
        <taxon>Clostridia</taxon>
        <taxon>Eubacteriales</taxon>
        <taxon>Clostridiaceae</taxon>
        <taxon>Clostridium</taxon>
    </lineage>
</organism>
<sequence>MQLLTLNLLGGFIALLIGGILYYRNKEQKAFLIIVALGLLDIVITTIRLIL</sequence>
<protein>
    <submittedName>
        <fullName evidence="2">Uncharacterized protein</fullName>
    </submittedName>
</protein>
<keyword evidence="3" id="KW-1185">Reference proteome</keyword>
<gene>
    <name evidence="2" type="ORF">H9661_09390</name>
</gene>
<accession>A0ABR8PTS4</accession>
<feature type="transmembrane region" description="Helical" evidence="1">
    <location>
        <begin position="6"/>
        <end position="23"/>
    </location>
</feature>
<feature type="transmembrane region" description="Helical" evidence="1">
    <location>
        <begin position="30"/>
        <end position="50"/>
    </location>
</feature>
<dbReference type="Proteomes" id="UP000627781">
    <property type="component" value="Unassembled WGS sequence"/>
</dbReference>
<keyword evidence="1" id="KW-0812">Transmembrane</keyword>
<keyword evidence="1" id="KW-0472">Membrane</keyword>